<dbReference type="EMBL" id="BAKI01000067">
    <property type="protein sequence ID" value="GAF38053.1"/>
    <property type="molecule type" value="Genomic_DNA"/>
</dbReference>
<dbReference type="STRING" id="1423743.FD41_GL002776"/>
<dbReference type="eggNOG" id="ENOG5030JCP">
    <property type="taxonomic scope" value="Bacteria"/>
</dbReference>
<dbReference type="AlphaFoldDB" id="X0PCF9"/>
<evidence type="ECO:0000313" key="1">
    <source>
        <dbReference type="EMBL" id="GAF38053.1"/>
    </source>
</evidence>
<proteinExistence type="predicted"/>
<dbReference type="Proteomes" id="UP000019488">
    <property type="component" value="Unassembled WGS sequence"/>
</dbReference>
<comment type="caution">
    <text evidence="1">The sequence shown here is derived from an EMBL/GenBank/DDBJ whole genome shotgun (WGS) entry which is preliminary data.</text>
</comment>
<name>X0PCF9_9LACO</name>
<accession>X0PCF9</accession>
<sequence length="266" mass="28256">MSGYKSGDTFTITGAATKTREGWLYYQVTDDNNSAVTGWVFAGGLTAPTTQPSTPTTPTTTPTKDNSIQIVYLNAGGQQVGQTYNWIIQNSDLKSGAKLTNGAKLGDILTNPAALTDAANKNVPSGYTISKSQPNNPVANVTVGSNYTVYVDQKVQSYTSQLSYYDSDSGQPISSSSLVEGIYPVFNDTDKAVFTSSTQGQLPASVFDNNVFKTGNLATLTGNAVNIGGKLLTPTWNFDATKTKQANANAKYGDTVKLYYKANPLS</sequence>
<evidence type="ECO:0000313" key="2">
    <source>
        <dbReference type="Proteomes" id="UP000019488"/>
    </source>
</evidence>
<gene>
    <name evidence="1" type="ORF">JCM14108_3154</name>
</gene>
<protein>
    <submittedName>
        <fullName evidence="1">Uncharacterized protein</fullName>
    </submittedName>
</protein>
<organism evidence="1 2">
    <name type="scientific">Lentilactobacillus farraginis DSM 18382 = JCM 14108</name>
    <dbReference type="NCBI Taxonomy" id="1423743"/>
    <lineage>
        <taxon>Bacteria</taxon>
        <taxon>Bacillati</taxon>
        <taxon>Bacillota</taxon>
        <taxon>Bacilli</taxon>
        <taxon>Lactobacillales</taxon>
        <taxon>Lactobacillaceae</taxon>
        <taxon>Lentilactobacillus</taxon>
    </lineage>
</organism>
<reference evidence="1" key="1">
    <citation type="journal article" date="2014" name="Genome Announc.">
        <title>Draft Genome Sequences of Two Lactobacillus Strains, L. farraginis JCM 14108T and L. composti JCM 14202T, Isolated from Compost of Distilled Shochu Residue.</title>
        <authorList>
            <person name="Yuki M."/>
            <person name="Oshima K."/>
            <person name="Suda W."/>
            <person name="Kitahara M."/>
            <person name="Kitamura K."/>
            <person name="Iida T."/>
            <person name="Hattori M."/>
            <person name="Ohkuma M."/>
        </authorList>
    </citation>
    <scope>NUCLEOTIDE SEQUENCE [LARGE SCALE GENOMIC DNA]</scope>
    <source>
        <strain evidence="1">JCM 14108</strain>
    </source>
</reference>